<name>A0AA39WYV9_9PEZI</name>
<evidence type="ECO:0000313" key="1">
    <source>
        <dbReference type="EMBL" id="KAK0624167.1"/>
    </source>
</evidence>
<comment type="caution">
    <text evidence="1">The sequence shown here is derived from an EMBL/GenBank/DDBJ whole genome shotgun (WGS) entry which is preliminary data.</text>
</comment>
<dbReference type="EMBL" id="JAULSU010000003">
    <property type="protein sequence ID" value="KAK0624167.1"/>
    <property type="molecule type" value="Genomic_DNA"/>
</dbReference>
<gene>
    <name evidence="1" type="ORF">B0T14DRAFT_495498</name>
</gene>
<accession>A0AA39WYV9</accession>
<proteinExistence type="predicted"/>
<evidence type="ECO:0000313" key="2">
    <source>
        <dbReference type="Proteomes" id="UP001175000"/>
    </source>
</evidence>
<reference evidence="1" key="1">
    <citation type="submission" date="2023-06" db="EMBL/GenBank/DDBJ databases">
        <title>Genome-scale phylogeny and comparative genomics of the fungal order Sordariales.</title>
        <authorList>
            <consortium name="Lawrence Berkeley National Laboratory"/>
            <person name="Hensen N."/>
            <person name="Bonometti L."/>
            <person name="Westerberg I."/>
            <person name="Brannstrom I.O."/>
            <person name="Guillou S."/>
            <person name="Cros-Aarteil S."/>
            <person name="Calhoun S."/>
            <person name="Haridas S."/>
            <person name="Kuo A."/>
            <person name="Mondo S."/>
            <person name="Pangilinan J."/>
            <person name="Riley R."/>
            <person name="Labutti K."/>
            <person name="Andreopoulos B."/>
            <person name="Lipzen A."/>
            <person name="Chen C."/>
            <person name="Yanf M."/>
            <person name="Daum C."/>
            <person name="Ng V."/>
            <person name="Clum A."/>
            <person name="Steindorff A."/>
            <person name="Ohm R."/>
            <person name="Martin F."/>
            <person name="Silar P."/>
            <person name="Natvig D."/>
            <person name="Lalanne C."/>
            <person name="Gautier V."/>
            <person name="Ament-Velasquez S.L."/>
            <person name="Kruys A."/>
            <person name="Hutchinson M.I."/>
            <person name="Powell A.J."/>
            <person name="Barry K."/>
            <person name="Miller A.N."/>
            <person name="Grigoriev I.V."/>
            <person name="Debuchy R."/>
            <person name="Gladieux P."/>
            <person name="Thoren M.H."/>
            <person name="Johannesson H."/>
        </authorList>
    </citation>
    <scope>NUCLEOTIDE SEQUENCE</scope>
    <source>
        <strain evidence="1">CBS 606.72</strain>
    </source>
</reference>
<keyword evidence="2" id="KW-1185">Reference proteome</keyword>
<organism evidence="1 2">
    <name type="scientific">Immersiella caudata</name>
    <dbReference type="NCBI Taxonomy" id="314043"/>
    <lineage>
        <taxon>Eukaryota</taxon>
        <taxon>Fungi</taxon>
        <taxon>Dikarya</taxon>
        <taxon>Ascomycota</taxon>
        <taxon>Pezizomycotina</taxon>
        <taxon>Sordariomycetes</taxon>
        <taxon>Sordariomycetidae</taxon>
        <taxon>Sordariales</taxon>
        <taxon>Lasiosphaeriaceae</taxon>
        <taxon>Immersiella</taxon>
    </lineage>
</organism>
<protein>
    <submittedName>
        <fullName evidence="1">Uncharacterized protein</fullName>
    </submittedName>
</protein>
<sequence length="119" mass="14555">MTWRKSFRPLQNVLNGQKRRLMFVKDDGTRMRPIADRLIQRYISDSIITGTDEDEWLEPMRHTATIWRYMHEPEVLADIQNARRHFRQQYRWIASRVQVLRNLLETFDEFDPDYWEAAV</sequence>
<dbReference type="AlphaFoldDB" id="A0AA39WYV9"/>
<dbReference type="Proteomes" id="UP001175000">
    <property type="component" value="Unassembled WGS sequence"/>
</dbReference>